<evidence type="ECO:0000256" key="1">
    <source>
        <dbReference type="ARBA" id="ARBA00022491"/>
    </source>
</evidence>
<name>A0A543DN38_9PSEU</name>
<dbReference type="OrthoDB" id="3595338at2"/>
<dbReference type="Gene3D" id="1.10.260.40">
    <property type="entry name" value="lambda repressor-like DNA-binding domains"/>
    <property type="match status" value="1"/>
</dbReference>
<evidence type="ECO:0000256" key="3">
    <source>
        <dbReference type="ARBA" id="ARBA00023125"/>
    </source>
</evidence>
<evidence type="ECO:0000313" key="6">
    <source>
        <dbReference type="EMBL" id="TQM10749.1"/>
    </source>
</evidence>
<dbReference type="Pfam" id="PF00356">
    <property type="entry name" value="LacI"/>
    <property type="match status" value="1"/>
</dbReference>
<proteinExistence type="predicted"/>
<dbReference type="SMART" id="SM00354">
    <property type="entry name" value="HTH_LACI"/>
    <property type="match status" value="1"/>
</dbReference>
<dbReference type="PANTHER" id="PTHR30146:SF148">
    <property type="entry name" value="HTH-TYPE TRANSCRIPTIONAL REPRESSOR PURR-RELATED"/>
    <property type="match status" value="1"/>
</dbReference>
<dbReference type="GO" id="GO:0000976">
    <property type="term" value="F:transcription cis-regulatory region binding"/>
    <property type="evidence" value="ECO:0007669"/>
    <property type="project" value="TreeGrafter"/>
</dbReference>
<sequence length="337" mass="36503">MKKAATIRDVAAHAGVSVSVVSRVLNGTGPVAPAKRAQVLEAIDTLAYRPRAAARELSHGRSDTIGLLLADLTNPFFARLADRVVAEARSRDLQILLMTTQEDPHLEAQALDTLLDRSVGAMIGTPTGHNVERWEKLAALDIPVVFVDRALGELAQVDVVSIENVGSAVTATRHLLDRGHTRVGIVSGPLDTSTGIERVQGYEQALRERGIARDDGLVRPAPFRGDLGAEVVAQMLALDDPPTGLVVANTAQVRVVLRMLAQARIAIPDDLSVVVFDDNPWTELIRPPLTAVRQPIDMLALHSVELAHARMRQKLPPAPRRIRVVAEFLERSSTARI</sequence>
<evidence type="ECO:0000313" key="7">
    <source>
        <dbReference type="Proteomes" id="UP000315677"/>
    </source>
</evidence>
<dbReference type="InterPro" id="IPR046335">
    <property type="entry name" value="LacI/GalR-like_sensor"/>
</dbReference>
<dbReference type="CDD" id="cd01392">
    <property type="entry name" value="HTH_LacI"/>
    <property type="match status" value="1"/>
</dbReference>
<organism evidence="6 7">
    <name type="scientific">Pseudonocardia kunmingensis</name>
    <dbReference type="NCBI Taxonomy" id="630975"/>
    <lineage>
        <taxon>Bacteria</taxon>
        <taxon>Bacillati</taxon>
        <taxon>Actinomycetota</taxon>
        <taxon>Actinomycetes</taxon>
        <taxon>Pseudonocardiales</taxon>
        <taxon>Pseudonocardiaceae</taxon>
        <taxon>Pseudonocardia</taxon>
    </lineage>
</organism>
<comment type="caution">
    <text evidence="6">The sequence shown here is derived from an EMBL/GenBank/DDBJ whole genome shotgun (WGS) entry which is preliminary data.</text>
</comment>
<dbReference type="SUPFAM" id="SSF53822">
    <property type="entry name" value="Periplasmic binding protein-like I"/>
    <property type="match status" value="1"/>
</dbReference>
<evidence type="ECO:0000256" key="4">
    <source>
        <dbReference type="ARBA" id="ARBA00023163"/>
    </source>
</evidence>
<feature type="domain" description="HTH lacI-type" evidence="5">
    <location>
        <begin position="5"/>
        <end position="59"/>
    </location>
</feature>
<dbReference type="PANTHER" id="PTHR30146">
    <property type="entry name" value="LACI-RELATED TRANSCRIPTIONAL REPRESSOR"/>
    <property type="match status" value="1"/>
</dbReference>
<protein>
    <submittedName>
        <fullName evidence="6">LacI family transcriptional regulator</fullName>
    </submittedName>
</protein>
<keyword evidence="2" id="KW-0805">Transcription regulation</keyword>
<evidence type="ECO:0000256" key="2">
    <source>
        <dbReference type="ARBA" id="ARBA00023015"/>
    </source>
</evidence>
<gene>
    <name evidence="6" type="ORF">FB558_3270</name>
</gene>
<keyword evidence="4" id="KW-0804">Transcription</keyword>
<dbReference type="PROSITE" id="PS50932">
    <property type="entry name" value="HTH_LACI_2"/>
    <property type="match status" value="1"/>
</dbReference>
<dbReference type="PRINTS" id="PR00036">
    <property type="entry name" value="HTHLACI"/>
</dbReference>
<dbReference type="AlphaFoldDB" id="A0A543DN38"/>
<evidence type="ECO:0000259" key="5">
    <source>
        <dbReference type="PROSITE" id="PS50932"/>
    </source>
</evidence>
<dbReference type="InterPro" id="IPR028082">
    <property type="entry name" value="Peripla_BP_I"/>
</dbReference>
<dbReference type="InterPro" id="IPR010982">
    <property type="entry name" value="Lambda_DNA-bd_dom_sf"/>
</dbReference>
<dbReference type="Pfam" id="PF13377">
    <property type="entry name" value="Peripla_BP_3"/>
    <property type="match status" value="1"/>
</dbReference>
<keyword evidence="3" id="KW-0238">DNA-binding</keyword>
<dbReference type="Gene3D" id="3.40.50.2300">
    <property type="match status" value="2"/>
</dbReference>
<dbReference type="SUPFAM" id="SSF47413">
    <property type="entry name" value="lambda repressor-like DNA-binding domains"/>
    <property type="match status" value="1"/>
</dbReference>
<dbReference type="RefSeq" id="WP_142054373.1">
    <property type="nucleotide sequence ID" value="NZ_VFPA01000002.1"/>
</dbReference>
<keyword evidence="1" id="KW-0678">Repressor</keyword>
<accession>A0A543DN38</accession>
<reference evidence="6 7" key="1">
    <citation type="submission" date="2019-06" db="EMBL/GenBank/DDBJ databases">
        <title>Sequencing the genomes of 1000 actinobacteria strains.</title>
        <authorList>
            <person name="Klenk H.-P."/>
        </authorList>
    </citation>
    <scope>NUCLEOTIDE SEQUENCE [LARGE SCALE GENOMIC DNA]</scope>
    <source>
        <strain evidence="6 7">DSM 45301</strain>
    </source>
</reference>
<dbReference type="EMBL" id="VFPA01000002">
    <property type="protein sequence ID" value="TQM10749.1"/>
    <property type="molecule type" value="Genomic_DNA"/>
</dbReference>
<dbReference type="GO" id="GO:0003700">
    <property type="term" value="F:DNA-binding transcription factor activity"/>
    <property type="evidence" value="ECO:0007669"/>
    <property type="project" value="TreeGrafter"/>
</dbReference>
<dbReference type="Proteomes" id="UP000315677">
    <property type="component" value="Unassembled WGS sequence"/>
</dbReference>
<dbReference type="InterPro" id="IPR000843">
    <property type="entry name" value="HTH_LacI"/>
</dbReference>
<keyword evidence="7" id="KW-1185">Reference proteome</keyword>